<gene>
    <name evidence="2" type="ORF">METBISCDRAFT_14415</name>
</gene>
<dbReference type="OrthoDB" id="5132116at2759"/>
<evidence type="ECO:0000256" key="1">
    <source>
        <dbReference type="RuleBase" id="RU000487"/>
    </source>
</evidence>
<dbReference type="Gene3D" id="3.30.420.40">
    <property type="match status" value="2"/>
</dbReference>
<name>A0A4P9ZGU1_9ASCO</name>
<proteinExistence type="inferred from homology"/>
<dbReference type="Pfam" id="PF00022">
    <property type="entry name" value="Actin"/>
    <property type="match status" value="1"/>
</dbReference>
<dbReference type="Gene3D" id="3.90.640.10">
    <property type="entry name" value="Actin, Chain A, domain 4"/>
    <property type="match status" value="1"/>
</dbReference>
<dbReference type="EMBL" id="ML004444">
    <property type="protein sequence ID" value="RKP31250.1"/>
    <property type="molecule type" value="Genomic_DNA"/>
</dbReference>
<dbReference type="SMART" id="SM00268">
    <property type="entry name" value="ACTIN"/>
    <property type="match status" value="1"/>
</dbReference>
<dbReference type="InterPro" id="IPR004000">
    <property type="entry name" value="Actin"/>
</dbReference>
<comment type="similarity">
    <text evidence="1">Belongs to the actin family.</text>
</comment>
<evidence type="ECO:0000313" key="2">
    <source>
        <dbReference type="EMBL" id="RKP31250.1"/>
    </source>
</evidence>
<dbReference type="PANTHER" id="PTHR11937">
    <property type="entry name" value="ACTIN"/>
    <property type="match status" value="1"/>
</dbReference>
<organism evidence="2 3">
    <name type="scientific">Metschnikowia bicuspidata</name>
    <dbReference type="NCBI Taxonomy" id="27322"/>
    <lineage>
        <taxon>Eukaryota</taxon>
        <taxon>Fungi</taxon>
        <taxon>Dikarya</taxon>
        <taxon>Ascomycota</taxon>
        <taxon>Saccharomycotina</taxon>
        <taxon>Pichiomycetes</taxon>
        <taxon>Metschnikowiaceae</taxon>
        <taxon>Metschnikowia</taxon>
    </lineage>
</organism>
<sequence length="463" mass="51048">MSTLAPAVVIDNGSSTTRAGFALEELPSLVFSSNYVVNQKGKVVVGDAEIAKNPSSEVMTLVEDGVVYNTNNIVHNWQYAYDNLDGGNGVVSSDHPLMITEPVWNNSKTKTDLAQIAFEQLQVPLFSIVKSPLAQLYYMGRSSGLVVEVGASVASVTPILDGIVQQKSSFHTKYAGDFLSLHTLRSLEAKMGYQPLQLDYTRLLPRKFGVCELSDSFKLYYINQNVLLHFKQTMLYVNEPQQGASGSYYSLHIQHQHPSLYQLPDSSHVTYGDPDLILLTEPLFVPHLYKLPGIKILEPSVEKAETHGVSNLILFALKNLEASFMSSVTNESQSTTANSRFNDILRLLFGNFLFSGGCSMVPGFSERLCGELTRLAPLVLPNYLVTGSYKLSINVLRNAGAGEMSEILDRKFASWLGAANLSNTLKDSPTEDAGLGNIALDNWFVSKANYEELGQDYIVERFK</sequence>
<keyword evidence="3" id="KW-1185">Reference proteome</keyword>
<evidence type="ECO:0000313" key="3">
    <source>
        <dbReference type="Proteomes" id="UP000268321"/>
    </source>
</evidence>
<accession>A0A4P9ZGU1</accession>
<protein>
    <submittedName>
        <fullName evidence="2">Actin-domain-containing protein</fullName>
    </submittedName>
</protein>
<dbReference type="InterPro" id="IPR043129">
    <property type="entry name" value="ATPase_NBD"/>
</dbReference>
<dbReference type="SUPFAM" id="SSF53067">
    <property type="entry name" value="Actin-like ATPase domain"/>
    <property type="match status" value="2"/>
</dbReference>
<reference evidence="3" key="1">
    <citation type="journal article" date="2018" name="Nat. Microbiol.">
        <title>Leveraging single-cell genomics to expand the fungal tree of life.</title>
        <authorList>
            <person name="Ahrendt S.R."/>
            <person name="Quandt C.A."/>
            <person name="Ciobanu D."/>
            <person name="Clum A."/>
            <person name="Salamov A."/>
            <person name="Andreopoulos B."/>
            <person name="Cheng J.F."/>
            <person name="Woyke T."/>
            <person name="Pelin A."/>
            <person name="Henrissat B."/>
            <person name="Reynolds N.K."/>
            <person name="Benny G.L."/>
            <person name="Smith M.E."/>
            <person name="James T.Y."/>
            <person name="Grigoriev I.V."/>
        </authorList>
    </citation>
    <scope>NUCLEOTIDE SEQUENCE [LARGE SCALE GENOMIC DNA]</scope>
    <source>
        <strain evidence="3">Baker2002</strain>
    </source>
</reference>
<dbReference type="AlphaFoldDB" id="A0A4P9ZGU1"/>
<dbReference type="Proteomes" id="UP000268321">
    <property type="component" value="Unassembled WGS sequence"/>
</dbReference>